<accession>A0A518BB12</accession>
<dbReference type="KEGG" id="knv:Pan216_50610"/>
<dbReference type="AlphaFoldDB" id="A0A518BB12"/>
<dbReference type="OrthoDB" id="291697at2"/>
<sequence length="140" mass="15045">MNASIQRFQFVLGLILIGATIGCGGRSDRPETFPVKGTVTVNGTPLEKGTIKFRGDPSNTASTGGEVVDGVFAFDATSGEKLVEIVATRAIPGKFVEPNPGEKVQATEQFIPKEYNRESTLRADVQSEPPNEFTFDLKVP</sequence>
<feature type="region of interest" description="Disordered" evidence="1">
    <location>
        <begin position="120"/>
        <end position="140"/>
    </location>
</feature>
<evidence type="ECO:0000313" key="2">
    <source>
        <dbReference type="EMBL" id="QDU64172.1"/>
    </source>
</evidence>
<evidence type="ECO:0008006" key="4">
    <source>
        <dbReference type="Google" id="ProtNLM"/>
    </source>
</evidence>
<protein>
    <recommendedName>
        <fullName evidence="4">Carboxypeptidase regulatory-like domain-containing protein</fullName>
    </recommendedName>
</protein>
<name>A0A518BB12_9BACT</name>
<dbReference type="RefSeq" id="WP_145262187.1">
    <property type="nucleotide sequence ID" value="NZ_CP036279.1"/>
</dbReference>
<dbReference type="Proteomes" id="UP000317093">
    <property type="component" value="Chromosome"/>
</dbReference>
<proteinExistence type="predicted"/>
<keyword evidence="3" id="KW-1185">Reference proteome</keyword>
<reference evidence="2 3" key="1">
    <citation type="submission" date="2019-02" db="EMBL/GenBank/DDBJ databases">
        <title>Deep-cultivation of Planctomycetes and their phenomic and genomic characterization uncovers novel biology.</title>
        <authorList>
            <person name="Wiegand S."/>
            <person name="Jogler M."/>
            <person name="Boedeker C."/>
            <person name="Pinto D."/>
            <person name="Vollmers J."/>
            <person name="Rivas-Marin E."/>
            <person name="Kohn T."/>
            <person name="Peeters S.H."/>
            <person name="Heuer A."/>
            <person name="Rast P."/>
            <person name="Oberbeckmann S."/>
            <person name="Bunk B."/>
            <person name="Jeske O."/>
            <person name="Meyerdierks A."/>
            <person name="Storesund J.E."/>
            <person name="Kallscheuer N."/>
            <person name="Luecker S."/>
            <person name="Lage O.M."/>
            <person name="Pohl T."/>
            <person name="Merkel B.J."/>
            <person name="Hornburger P."/>
            <person name="Mueller R.-W."/>
            <person name="Bruemmer F."/>
            <person name="Labrenz M."/>
            <person name="Spormann A.M."/>
            <person name="Op den Camp H."/>
            <person name="Overmann J."/>
            <person name="Amann R."/>
            <person name="Jetten M.S.M."/>
            <person name="Mascher T."/>
            <person name="Medema M.H."/>
            <person name="Devos D.P."/>
            <person name="Kaster A.-K."/>
            <person name="Ovreas L."/>
            <person name="Rohde M."/>
            <person name="Galperin M.Y."/>
            <person name="Jogler C."/>
        </authorList>
    </citation>
    <scope>NUCLEOTIDE SEQUENCE [LARGE SCALE GENOMIC DNA]</scope>
    <source>
        <strain evidence="2 3">Pan216</strain>
    </source>
</reference>
<dbReference type="EMBL" id="CP036279">
    <property type="protein sequence ID" value="QDU64172.1"/>
    <property type="molecule type" value="Genomic_DNA"/>
</dbReference>
<gene>
    <name evidence="2" type="ORF">Pan216_50610</name>
</gene>
<evidence type="ECO:0000256" key="1">
    <source>
        <dbReference type="SAM" id="MobiDB-lite"/>
    </source>
</evidence>
<evidence type="ECO:0000313" key="3">
    <source>
        <dbReference type="Proteomes" id="UP000317093"/>
    </source>
</evidence>
<organism evidence="2 3">
    <name type="scientific">Kolteria novifilia</name>
    <dbReference type="NCBI Taxonomy" id="2527975"/>
    <lineage>
        <taxon>Bacteria</taxon>
        <taxon>Pseudomonadati</taxon>
        <taxon>Planctomycetota</taxon>
        <taxon>Planctomycetia</taxon>
        <taxon>Kolteriales</taxon>
        <taxon>Kolteriaceae</taxon>
        <taxon>Kolteria</taxon>
    </lineage>
</organism>
<dbReference type="PROSITE" id="PS51257">
    <property type="entry name" value="PROKAR_LIPOPROTEIN"/>
    <property type="match status" value="1"/>
</dbReference>